<dbReference type="InterPro" id="IPR009908">
    <property type="entry name" value="Methylamine_util_MauE"/>
</dbReference>
<dbReference type="Pfam" id="PF07291">
    <property type="entry name" value="MauE"/>
    <property type="match status" value="1"/>
</dbReference>
<sequence length="173" mass="17498">MSAAPYLAEIIRFFTAFLLACAALGKLRTLASFANNLAGSFGLPRQAATILAPALVALEALLAVLILAGGGIGRAGMAGALVLFVLVTALVGYRYVVDGSIKCSCFGESERPVSGYDLLRNGLIIATVGAGLAVSGGAVFGKKESVLAAALALIGTICAIGFHDLARALKRSA</sequence>
<dbReference type="RefSeq" id="WP_206090402.1">
    <property type="nucleotide sequence ID" value="NZ_CP065053.1"/>
</dbReference>
<evidence type="ECO:0000256" key="1">
    <source>
        <dbReference type="ARBA" id="ARBA00003475"/>
    </source>
</evidence>
<feature type="transmembrane region" description="Helical" evidence="8">
    <location>
        <begin position="75"/>
        <end position="97"/>
    </location>
</feature>
<comment type="function">
    <text evidence="1">May be specifically involved in the processing, transport, and/or maturation of the MADH beta-subunit.</text>
</comment>
<accession>A0AA48WGD1</accession>
<reference evidence="10 11" key="1">
    <citation type="submission" date="2020-11" db="EMBL/GenBank/DDBJ databases">
        <authorList>
            <person name="Sun Q."/>
        </authorList>
    </citation>
    <scope>NUCLEOTIDE SEQUENCE [LARGE SCALE GENOMIC DNA]</scope>
    <source>
        <strain evidence="10 11">P8398</strain>
    </source>
</reference>
<feature type="transmembrane region" description="Helical" evidence="8">
    <location>
        <begin position="146"/>
        <end position="166"/>
    </location>
</feature>
<name>A0AA48WGD1_9BURK</name>
<dbReference type="Proteomes" id="UP000662888">
    <property type="component" value="Chromosome"/>
</dbReference>
<evidence type="ECO:0000256" key="2">
    <source>
        <dbReference type="ARBA" id="ARBA00004141"/>
    </source>
</evidence>
<evidence type="ECO:0000256" key="7">
    <source>
        <dbReference type="ARBA" id="ARBA00023136"/>
    </source>
</evidence>
<comment type="subcellular location">
    <subcellularLocation>
        <location evidence="2">Membrane</location>
        <topology evidence="2">Multi-pass membrane protein</topology>
    </subcellularLocation>
</comment>
<feature type="domain" description="Methylamine utilisation protein MauE" evidence="9">
    <location>
        <begin position="6"/>
        <end position="133"/>
    </location>
</feature>
<evidence type="ECO:0000313" key="10">
    <source>
        <dbReference type="EMBL" id="QPI50725.1"/>
    </source>
</evidence>
<protein>
    <recommendedName>
        <fullName evidence="4">Methylamine utilization protein MauE</fullName>
    </recommendedName>
</protein>
<proteinExistence type="predicted"/>
<keyword evidence="6 8" id="KW-1133">Transmembrane helix</keyword>
<keyword evidence="11" id="KW-1185">Reference proteome</keyword>
<evidence type="ECO:0000313" key="11">
    <source>
        <dbReference type="Proteomes" id="UP000662888"/>
    </source>
</evidence>
<evidence type="ECO:0000256" key="8">
    <source>
        <dbReference type="SAM" id="Phobius"/>
    </source>
</evidence>
<organism evidence="10 11">
    <name type="scientific">Massilia antarctica</name>
    <dbReference type="NCBI Taxonomy" id="2765360"/>
    <lineage>
        <taxon>Bacteria</taxon>
        <taxon>Pseudomonadati</taxon>
        <taxon>Pseudomonadota</taxon>
        <taxon>Betaproteobacteria</taxon>
        <taxon>Burkholderiales</taxon>
        <taxon>Oxalobacteraceae</taxon>
        <taxon>Telluria group</taxon>
        <taxon>Massilia</taxon>
    </lineage>
</organism>
<evidence type="ECO:0000256" key="3">
    <source>
        <dbReference type="ARBA" id="ARBA00004856"/>
    </source>
</evidence>
<feature type="transmembrane region" description="Helical" evidence="8">
    <location>
        <begin position="6"/>
        <end position="27"/>
    </location>
</feature>
<evidence type="ECO:0000256" key="4">
    <source>
        <dbReference type="ARBA" id="ARBA00019078"/>
    </source>
</evidence>
<evidence type="ECO:0000259" key="9">
    <source>
        <dbReference type="Pfam" id="PF07291"/>
    </source>
</evidence>
<keyword evidence="5 8" id="KW-0812">Transmembrane</keyword>
<comment type="pathway">
    <text evidence="3">One-carbon metabolism; methylamine degradation.</text>
</comment>
<evidence type="ECO:0000256" key="5">
    <source>
        <dbReference type="ARBA" id="ARBA00022692"/>
    </source>
</evidence>
<feature type="transmembrane region" description="Helical" evidence="8">
    <location>
        <begin position="118"/>
        <end position="140"/>
    </location>
</feature>
<evidence type="ECO:0000256" key="6">
    <source>
        <dbReference type="ARBA" id="ARBA00022989"/>
    </source>
</evidence>
<feature type="transmembrane region" description="Helical" evidence="8">
    <location>
        <begin position="48"/>
        <end position="69"/>
    </location>
</feature>
<dbReference type="EMBL" id="CP065053">
    <property type="protein sequence ID" value="QPI50725.1"/>
    <property type="molecule type" value="Genomic_DNA"/>
</dbReference>
<keyword evidence="7 8" id="KW-0472">Membrane</keyword>
<gene>
    <name evidence="10" type="ORF">IV454_03865</name>
</gene>